<evidence type="ECO:0000313" key="2">
    <source>
        <dbReference type="Proteomes" id="UP000240325"/>
    </source>
</evidence>
<dbReference type="Proteomes" id="UP000240325">
    <property type="component" value="Segment"/>
</dbReference>
<sequence>MDNIVDALLHAADAIIENDASSSDQLTHVFNAMLQLPETKNVDRDYFNISAAHFHTCRGKVPSSCVMKNAMQSFDAILNRIEQKQ</sequence>
<proteinExistence type="predicted"/>
<reference evidence="1" key="1">
    <citation type="journal article" date="2017" name="Elife">
        <title>The kinetoplastid-infecting Bodo saltans virus (BsV), a window into the most abundant giant viruses in the sea.</title>
        <authorList>
            <person name="Deeg C.M."/>
            <person name="Chow C.-E.T."/>
            <person name="Suttle C.A."/>
        </authorList>
    </citation>
    <scope>NUCLEOTIDE SEQUENCE</scope>
    <source>
        <strain evidence="1">NG1</strain>
    </source>
</reference>
<organism evidence="1">
    <name type="scientific">Bodo saltans virus</name>
    <dbReference type="NCBI Taxonomy" id="2024608"/>
    <lineage>
        <taxon>Viruses</taxon>
        <taxon>Varidnaviria</taxon>
        <taxon>Bamfordvirae</taxon>
        <taxon>Nucleocytoviricota</taxon>
        <taxon>Megaviricetes</taxon>
        <taxon>Imitervirales</taxon>
        <taxon>Mimiviridae</taxon>
        <taxon>Klosneuvirinae</taxon>
        <taxon>Theiavirus</taxon>
        <taxon>Theiavirus salishense</taxon>
    </lineage>
</organism>
<protein>
    <submittedName>
        <fullName evidence="1">Uncharacterized protein</fullName>
    </submittedName>
</protein>
<gene>
    <name evidence="1" type="ORF">BMW23_0874</name>
</gene>
<evidence type="ECO:0000313" key="1">
    <source>
        <dbReference type="EMBL" id="ATZ80919.1"/>
    </source>
</evidence>
<accession>A0A2H4UW55</accession>
<dbReference type="EMBL" id="MF782455">
    <property type="protein sequence ID" value="ATZ80919.1"/>
    <property type="molecule type" value="Genomic_DNA"/>
</dbReference>
<keyword evidence="2" id="KW-1185">Reference proteome</keyword>
<name>A0A2H4UW55_9VIRU</name>